<organism evidence="3 4">
    <name type="scientific">Plenodomus tracheiphilus IPT5</name>
    <dbReference type="NCBI Taxonomy" id="1408161"/>
    <lineage>
        <taxon>Eukaryota</taxon>
        <taxon>Fungi</taxon>
        <taxon>Dikarya</taxon>
        <taxon>Ascomycota</taxon>
        <taxon>Pezizomycotina</taxon>
        <taxon>Dothideomycetes</taxon>
        <taxon>Pleosporomycetidae</taxon>
        <taxon>Pleosporales</taxon>
        <taxon>Pleosporineae</taxon>
        <taxon>Leptosphaeriaceae</taxon>
        <taxon>Plenodomus</taxon>
    </lineage>
</organism>
<dbReference type="PANTHER" id="PTHR38111:SF2">
    <property type="entry name" value="FINGER DOMAIN PROTEIN, PUTATIVE (AFU_ORTHOLOGUE AFUA_1G01560)-RELATED"/>
    <property type="match status" value="1"/>
</dbReference>
<evidence type="ECO:0000313" key="3">
    <source>
        <dbReference type="EMBL" id="KAF2852378.1"/>
    </source>
</evidence>
<evidence type="ECO:0000256" key="1">
    <source>
        <dbReference type="ARBA" id="ARBA00023242"/>
    </source>
</evidence>
<dbReference type="GO" id="GO:0008270">
    <property type="term" value="F:zinc ion binding"/>
    <property type="evidence" value="ECO:0007669"/>
    <property type="project" value="InterPro"/>
</dbReference>
<keyword evidence="4" id="KW-1185">Reference proteome</keyword>
<dbReference type="SUPFAM" id="SSF57701">
    <property type="entry name" value="Zn2/Cys6 DNA-binding domain"/>
    <property type="match status" value="1"/>
</dbReference>
<dbReference type="Pfam" id="PF11951">
    <property type="entry name" value="Fungal_trans_2"/>
    <property type="match status" value="1"/>
</dbReference>
<protein>
    <recommendedName>
        <fullName evidence="2">Zn(2)-C6 fungal-type domain-containing protein</fullName>
    </recommendedName>
</protein>
<name>A0A6A7BDX4_9PLEO</name>
<evidence type="ECO:0000259" key="2">
    <source>
        <dbReference type="PROSITE" id="PS50048"/>
    </source>
</evidence>
<dbReference type="EMBL" id="MU006299">
    <property type="protein sequence ID" value="KAF2852378.1"/>
    <property type="molecule type" value="Genomic_DNA"/>
</dbReference>
<reference evidence="3" key="1">
    <citation type="submission" date="2020-01" db="EMBL/GenBank/DDBJ databases">
        <authorList>
            <consortium name="DOE Joint Genome Institute"/>
            <person name="Haridas S."/>
            <person name="Albert R."/>
            <person name="Binder M."/>
            <person name="Bloem J."/>
            <person name="Labutti K."/>
            <person name="Salamov A."/>
            <person name="Andreopoulos B."/>
            <person name="Baker S.E."/>
            <person name="Barry K."/>
            <person name="Bills G."/>
            <person name="Bluhm B.H."/>
            <person name="Cannon C."/>
            <person name="Castanera R."/>
            <person name="Culley D.E."/>
            <person name="Daum C."/>
            <person name="Ezra D."/>
            <person name="Gonzalez J.B."/>
            <person name="Henrissat B."/>
            <person name="Kuo A."/>
            <person name="Liang C."/>
            <person name="Lipzen A."/>
            <person name="Lutzoni F."/>
            <person name="Magnuson J."/>
            <person name="Mondo S."/>
            <person name="Nolan M."/>
            <person name="Ohm R."/>
            <person name="Pangilinan J."/>
            <person name="Park H.-J."/>
            <person name="Ramirez L."/>
            <person name="Alfaro M."/>
            <person name="Sun H."/>
            <person name="Tritt A."/>
            <person name="Yoshinaga Y."/>
            <person name="Zwiers L.-H."/>
            <person name="Turgeon B.G."/>
            <person name="Goodwin S.B."/>
            <person name="Spatafora J.W."/>
            <person name="Crous P.W."/>
            <person name="Grigoriev I.V."/>
        </authorList>
    </citation>
    <scope>NUCLEOTIDE SEQUENCE</scope>
    <source>
        <strain evidence="3">IPT5</strain>
    </source>
</reference>
<dbReference type="AlphaFoldDB" id="A0A6A7BDX4"/>
<dbReference type="InterPro" id="IPR021858">
    <property type="entry name" value="Fun_TF"/>
</dbReference>
<keyword evidence="1" id="KW-0539">Nucleus</keyword>
<gene>
    <name evidence="3" type="ORF">T440DRAFT_421311</name>
</gene>
<evidence type="ECO:0000313" key="4">
    <source>
        <dbReference type="Proteomes" id="UP000799423"/>
    </source>
</evidence>
<dbReference type="PANTHER" id="PTHR38111">
    <property type="entry name" value="ZN(2)-C6 FUNGAL-TYPE DOMAIN-CONTAINING PROTEIN-RELATED"/>
    <property type="match status" value="1"/>
</dbReference>
<dbReference type="InterPro" id="IPR001138">
    <property type="entry name" value="Zn2Cys6_DnaBD"/>
</dbReference>
<dbReference type="Proteomes" id="UP000799423">
    <property type="component" value="Unassembled WGS sequence"/>
</dbReference>
<accession>A0A6A7BDX4</accession>
<feature type="domain" description="Zn(2)-C6 fungal-type" evidence="2">
    <location>
        <begin position="17"/>
        <end position="46"/>
    </location>
</feature>
<dbReference type="GO" id="GO:0000981">
    <property type="term" value="F:DNA-binding transcription factor activity, RNA polymerase II-specific"/>
    <property type="evidence" value="ECO:0007669"/>
    <property type="project" value="InterPro"/>
</dbReference>
<dbReference type="InterPro" id="IPR053178">
    <property type="entry name" value="Osmoadaptation_assoc"/>
</dbReference>
<dbReference type="PROSITE" id="PS50048">
    <property type="entry name" value="ZN2_CY6_FUNGAL_2"/>
    <property type="match status" value="1"/>
</dbReference>
<sequence>MPALIGPYDGRKARRKRCNACVKRQIKCDGGVPCVYCVRTGQACILRTMPIQPNVVFVCPKPNEEVKITTVSAVRRTPPNSLPKQMPARRTDCYLPYFFTRFLPSNTFTSEKLAINNDLLVMVQESAGLRDAIDAVAALHARKQKYLACSDEAHSVNPEALQAYMRSVRSVQDKISAGSFMHERSALWTTFLLGLFELMHDSTGTNWLAHFLHGTSTLLRIQRPEALTFQDAHSIQRRSFFLATRIFEISRSLIFSSPTFLSLPEWTTALADFWANEGAALWHPKEALLDILPLIADLSIRGAKFCKQVSQFSSEEQSSQIQALGFEGFRMRASLQHWFIVASTWENEFESRFAAHSESRVPDKELLLGYIYYHAISILLSGTYDYHPHWTPESAPILPRSTIEWHVCEILDASYKLLDQGVAGVLLFFPLRVAGARAMDNQSRTTILDLLRATSNRGYVVAEAFTTDLSELWSCNSSEAEV</sequence>
<dbReference type="OrthoDB" id="194358at2759"/>
<proteinExistence type="predicted"/>
<dbReference type="Gene3D" id="4.10.240.10">
    <property type="entry name" value="Zn(2)-C6 fungal-type DNA-binding domain"/>
    <property type="match status" value="1"/>
</dbReference>
<dbReference type="InterPro" id="IPR036864">
    <property type="entry name" value="Zn2-C6_fun-type_DNA-bd_sf"/>
</dbReference>